<dbReference type="AlphaFoldDB" id="A0A382L894"/>
<protein>
    <recommendedName>
        <fullName evidence="2">4Fe4S-binding SPASM domain-containing protein</fullName>
    </recommendedName>
</protein>
<name>A0A382L894_9ZZZZ</name>
<accession>A0A382L894</accession>
<feature type="non-terminal residue" evidence="1">
    <location>
        <position position="161"/>
    </location>
</feature>
<evidence type="ECO:0000313" key="1">
    <source>
        <dbReference type="EMBL" id="SVC32946.1"/>
    </source>
</evidence>
<evidence type="ECO:0008006" key="2">
    <source>
        <dbReference type="Google" id="ProtNLM"/>
    </source>
</evidence>
<proteinExistence type="predicted"/>
<gene>
    <name evidence="1" type="ORF">METZ01_LOCUS285800</name>
</gene>
<organism evidence="1">
    <name type="scientific">marine metagenome</name>
    <dbReference type="NCBI Taxonomy" id="408172"/>
    <lineage>
        <taxon>unclassified sequences</taxon>
        <taxon>metagenomes</taxon>
        <taxon>ecological metagenomes</taxon>
    </lineage>
</organism>
<sequence length="161" mass="18369">MNSGTTASCHHPPAHKIPIAEVLANPKAIHNTKYKKMVRKQMIKGERPKECEYCWKVEDLGPNNVSDRVYKTVIYTEDQLAEASKMDWQDDVNLKTLEIAFDQNCNYACSYCNASFSTTWQNDIRKNGAYQNLVSDGARAFQQDGKWAMPYGKHNKGNPYV</sequence>
<dbReference type="EMBL" id="UINC01085419">
    <property type="protein sequence ID" value="SVC32946.1"/>
    <property type="molecule type" value="Genomic_DNA"/>
</dbReference>
<reference evidence="1" key="1">
    <citation type="submission" date="2018-05" db="EMBL/GenBank/DDBJ databases">
        <authorList>
            <person name="Lanie J.A."/>
            <person name="Ng W.-L."/>
            <person name="Kazmierczak K.M."/>
            <person name="Andrzejewski T.M."/>
            <person name="Davidsen T.M."/>
            <person name="Wayne K.J."/>
            <person name="Tettelin H."/>
            <person name="Glass J.I."/>
            <person name="Rusch D."/>
            <person name="Podicherti R."/>
            <person name="Tsui H.-C.T."/>
            <person name="Winkler M.E."/>
        </authorList>
    </citation>
    <scope>NUCLEOTIDE SEQUENCE</scope>
</reference>